<keyword evidence="11" id="KW-0807">Transducer</keyword>
<keyword evidence="4 12" id="KW-0812">Transmembrane</keyword>
<dbReference type="KEGG" id="ptex:113437857"/>
<feature type="transmembrane region" description="Helical" evidence="12">
    <location>
        <begin position="104"/>
        <end position="127"/>
    </location>
</feature>
<dbReference type="OrthoDB" id="9990906at2759"/>
<evidence type="ECO:0000256" key="10">
    <source>
        <dbReference type="ARBA" id="ARBA00023180"/>
    </source>
</evidence>
<dbReference type="InterPro" id="IPR000276">
    <property type="entry name" value="GPCR_Rhodpsn"/>
</dbReference>
<dbReference type="GeneID" id="113437857"/>
<dbReference type="PANTHER" id="PTHR24231">
    <property type="entry name" value="PURINOCEPTOR-RELATED G-PROTEIN COUPLED RECEPTOR"/>
    <property type="match status" value="1"/>
</dbReference>
<evidence type="ECO:0000313" key="14">
    <source>
        <dbReference type="Ensembl" id="ENSPTXP00000006811.1"/>
    </source>
</evidence>
<evidence type="ECO:0000256" key="7">
    <source>
        <dbReference type="ARBA" id="ARBA00023136"/>
    </source>
</evidence>
<dbReference type="SUPFAM" id="SSF81321">
    <property type="entry name" value="Family A G protein-coupled receptor-like"/>
    <property type="match status" value="1"/>
</dbReference>
<reference evidence="14" key="2">
    <citation type="submission" date="2025-09" db="UniProtKB">
        <authorList>
            <consortium name="Ensembl"/>
        </authorList>
    </citation>
    <scope>IDENTIFICATION</scope>
</reference>
<feature type="transmembrane region" description="Helical" evidence="12">
    <location>
        <begin position="27"/>
        <end position="48"/>
    </location>
</feature>
<reference evidence="14" key="1">
    <citation type="submission" date="2025-08" db="UniProtKB">
        <authorList>
            <consortium name="Ensembl"/>
        </authorList>
    </citation>
    <scope>IDENTIFICATION</scope>
</reference>
<feature type="transmembrane region" description="Helical" evidence="12">
    <location>
        <begin position="230"/>
        <end position="249"/>
    </location>
</feature>
<keyword evidence="7 12" id="KW-0472">Membrane</keyword>
<feature type="transmembrane region" description="Helical" evidence="12">
    <location>
        <begin position="60"/>
        <end position="84"/>
    </location>
</feature>
<keyword evidence="5 12" id="KW-1133">Transmembrane helix</keyword>
<dbReference type="GeneTree" id="ENSGT00990000203527"/>
<evidence type="ECO:0000256" key="6">
    <source>
        <dbReference type="ARBA" id="ARBA00023040"/>
    </source>
</evidence>
<feature type="transmembrane region" description="Helical" evidence="12">
    <location>
        <begin position="186"/>
        <end position="210"/>
    </location>
</feature>
<evidence type="ECO:0000256" key="3">
    <source>
        <dbReference type="ARBA" id="ARBA00022475"/>
    </source>
</evidence>
<evidence type="ECO:0000259" key="13">
    <source>
        <dbReference type="PROSITE" id="PS50262"/>
    </source>
</evidence>
<evidence type="ECO:0000313" key="15">
    <source>
        <dbReference type="Proteomes" id="UP000472273"/>
    </source>
</evidence>
<evidence type="ECO:0000256" key="1">
    <source>
        <dbReference type="ARBA" id="ARBA00004651"/>
    </source>
</evidence>
<proteinExistence type="predicted"/>
<evidence type="ECO:0000256" key="8">
    <source>
        <dbReference type="ARBA" id="ARBA00023157"/>
    </source>
</evidence>
<name>A0A670Y4Q1_PSETE</name>
<dbReference type="Pfam" id="PF00001">
    <property type="entry name" value="7tm_1"/>
    <property type="match status" value="1"/>
</dbReference>
<dbReference type="InterPro" id="IPR004071">
    <property type="entry name" value="Cyst_leuk_rcpt"/>
</dbReference>
<dbReference type="Proteomes" id="UP000472273">
    <property type="component" value="Unplaced"/>
</dbReference>
<dbReference type="GO" id="GO:0004974">
    <property type="term" value="F:leukotriene receptor activity"/>
    <property type="evidence" value="ECO:0007669"/>
    <property type="project" value="InterPro"/>
</dbReference>
<evidence type="ECO:0000256" key="5">
    <source>
        <dbReference type="ARBA" id="ARBA00022989"/>
    </source>
</evidence>
<dbReference type="PANTHER" id="PTHR24231:SF45">
    <property type="entry name" value="CYSTEINYL LEUKOTRIENE RECEPTOR 1"/>
    <property type="match status" value="1"/>
</dbReference>
<dbReference type="Ensembl" id="ENSPTXT00000007034.1">
    <property type="protein sequence ID" value="ENSPTXP00000006811.1"/>
    <property type="gene ID" value="ENSPTXG00000004981.1"/>
</dbReference>
<dbReference type="PROSITE" id="PS50262">
    <property type="entry name" value="G_PROTEIN_RECEP_F1_2"/>
    <property type="match status" value="1"/>
</dbReference>
<evidence type="ECO:0000256" key="4">
    <source>
        <dbReference type="ARBA" id="ARBA00022692"/>
    </source>
</evidence>
<keyword evidence="3" id="KW-1003">Cell membrane</keyword>
<dbReference type="PRINTS" id="PR00237">
    <property type="entry name" value="GPCRRHODOPSN"/>
</dbReference>
<feature type="transmembrane region" description="Helical" evidence="12">
    <location>
        <begin position="275"/>
        <end position="294"/>
    </location>
</feature>
<dbReference type="GO" id="GO:0005886">
    <property type="term" value="C:plasma membrane"/>
    <property type="evidence" value="ECO:0007669"/>
    <property type="project" value="UniProtKB-SubCell"/>
</dbReference>
<protein>
    <recommendedName>
        <fullName evidence="2">Cysteinyl leukotriene receptor 1</fullName>
    </recommendedName>
</protein>
<dbReference type="PRINTS" id="PR01533">
    <property type="entry name" value="CYSLTRECPTR"/>
</dbReference>
<dbReference type="AlphaFoldDB" id="A0A670Y4Q1"/>
<dbReference type="Gene3D" id="1.20.1070.10">
    <property type="entry name" value="Rhodopsin 7-helix transmembrane proteins"/>
    <property type="match status" value="1"/>
</dbReference>
<comment type="subcellular location">
    <subcellularLocation>
        <location evidence="1">Cell membrane</location>
        <topology evidence="1">Multi-pass membrane protein</topology>
    </subcellularLocation>
</comment>
<keyword evidence="10" id="KW-0325">Glycoprotein</keyword>
<keyword evidence="6" id="KW-0297">G-protein coupled receptor</keyword>
<keyword evidence="9" id="KW-0675">Receptor</keyword>
<feature type="transmembrane region" description="Helical" evidence="12">
    <location>
        <begin position="139"/>
        <end position="158"/>
    </location>
</feature>
<sequence length="351" mass="40574">MASSENTMKNMSCNDTIDEFRSQVYPVTYSIISILGFVGNGFVLCVLIRTYQEKTAFQIYMFNLAIADLLFVCTLPLRVVYYHYKGNWFFGDFLCRISSYAMYVNLYCSILFMTAMSFFRCIAIVFPIWNIQFISRKRAIMVCVGIWFFVTLTTTPFLQKNGQLSDENITKCFEPPKSKDVKKVMVLHYISLFIGFIFPFITITICYAMILNKLLKNSMHKKEGTRRKAIWMIVIVTVVFLVSFTPYHVQRTVHLHLMKDKTSCEKSLYMQKSVVITYSLAAFNCCFNPLLYYFSGGNFRRRLSTFQRGSISSSHHRKMSSKMEEAMNGNGVEHKTCILEAAGTPSKQMPI</sequence>
<organism evidence="14 15">
    <name type="scientific">Pseudonaja textilis</name>
    <name type="common">Eastern brown snake</name>
    <dbReference type="NCBI Taxonomy" id="8673"/>
    <lineage>
        <taxon>Eukaryota</taxon>
        <taxon>Metazoa</taxon>
        <taxon>Chordata</taxon>
        <taxon>Craniata</taxon>
        <taxon>Vertebrata</taxon>
        <taxon>Euteleostomi</taxon>
        <taxon>Lepidosauria</taxon>
        <taxon>Squamata</taxon>
        <taxon>Bifurcata</taxon>
        <taxon>Unidentata</taxon>
        <taxon>Episquamata</taxon>
        <taxon>Toxicofera</taxon>
        <taxon>Serpentes</taxon>
        <taxon>Colubroidea</taxon>
        <taxon>Elapidae</taxon>
        <taxon>Hydrophiinae</taxon>
        <taxon>Pseudonaja</taxon>
    </lineage>
</organism>
<evidence type="ECO:0000256" key="9">
    <source>
        <dbReference type="ARBA" id="ARBA00023170"/>
    </source>
</evidence>
<dbReference type="CTD" id="10800"/>
<keyword evidence="8" id="KW-1015">Disulfide bond</keyword>
<keyword evidence="15" id="KW-1185">Reference proteome</keyword>
<dbReference type="RefSeq" id="XP_026558825.1">
    <property type="nucleotide sequence ID" value="XM_026703040.1"/>
</dbReference>
<feature type="domain" description="G-protein coupled receptors family 1 profile" evidence="13">
    <location>
        <begin position="39"/>
        <end position="292"/>
    </location>
</feature>
<evidence type="ECO:0000256" key="12">
    <source>
        <dbReference type="SAM" id="Phobius"/>
    </source>
</evidence>
<gene>
    <name evidence="14" type="primary">CYSLTR1</name>
</gene>
<accession>A0A670Y4Q1</accession>
<dbReference type="RefSeq" id="XP_026558824.1">
    <property type="nucleotide sequence ID" value="XM_026703039.1"/>
</dbReference>
<evidence type="ECO:0000256" key="11">
    <source>
        <dbReference type="ARBA" id="ARBA00023224"/>
    </source>
</evidence>
<dbReference type="PRINTS" id="PR01902">
    <property type="entry name" value="CYSLT1RECPTR"/>
</dbReference>
<dbReference type="OMA" id="FMPYHVQ"/>
<evidence type="ECO:0000256" key="2">
    <source>
        <dbReference type="ARBA" id="ARBA00014110"/>
    </source>
</evidence>
<dbReference type="FunFam" id="1.20.1070.10:FF:000017">
    <property type="entry name" value="lysophosphatidic acid receptor 4"/>
    <property type="match status" value="1"/>
</dbReference>
<dbReference type="InterPro" id="IPR017452">
    <property type="entry name" value="GPCR_Rhodpsn_7TM"/>
</dbReference>
<dbReference type="InterPro" id="IPR013310">
    <property type="entry name" value="CLT1_recept"/>
</dbReference>